<dbReference type="Gene3D" id="3.40.30.10">
    <property type="entry name" value="Glutaredoxin"/>
    <property type="match status" value="1"/>
</dbReference>
<accession>A0A916YIS0</accession>
<dbReference type="CDD" id="cd02980">
    <property type="entry name" value="TRX_Fd_family"/>
    <property type="match status" value="1"/>
</dbReference>
<reference evidence="1 2" key="1">
    <citation type="journal article" date="2014" name="Int. J. Syst. Evol. Microbiol.">
        <title>Complete genome sequence of Corynebacterium casei LMG S-19264T (=DSM 44701T), isolated from a smear-ripened cheese.</title>
        <authorList>
            <consortium name="US DOE Joint Genome Institute (JGI-PGF)"/>
            <person name="Walter F."/>
            <person name="Albersmeier A."/>
            <person name="Kalinowski J."/>
            <person name="Ruckert C."/>
        </authorList>
    </citation>
    <scope>NUCLEOTIDE SEQUENCE [LARGE SCALE GENOMIC DNA]</scope>
    <source>
        <strain evidence="1 2">CGMCC 1.15358</strain>
    </source>
</reference>
<keyword evidence="2" id="KW-1185">Reference proteome</keyword>
<comment type="caution">
    <text evidence="1">The sequence shown here is derived from an EMBL/GenBank/DDBJ whole genome shotgun (WGS) entry which is preliminary data.</text>
</comment>
<gene>
    <name evidence="1" type="ORF">GCM10010989_21970</name>
</gene>
<dbReference type="OrthoDB" id="7412671at2"/>
<dbReference type="InterPro" id="IPR036249">
    <property type="entry name" value="Thioredoxin-like_sf"/>
</dbReference>
<dbReference type="EMBL" id="BMIO01000006">
    <property type="protein sequence ID" value="GGD47303.1"/>
    <property type="molecule type" value="Genomic_DNA"/>
</dbReference>
<evidence type="ECO:0000313" key="2">
    <source>
        <dbReference type="Proteomes" id="UP000598997"/>
    </source>
</evidence>
<dbReference type="SUPFAM" id="SSF52833">
    <property type="entry name" value="Thioredoxin-like"/>
    <property type="match status" value="1"/>
</dbReference>
<dbReference type="AlphaFoldDB" id="A0A916YIS0"/>
<dbReference type="RefSeq" id="WP_066761651.1">
    <property type="nucleotide sequence ID" value="NZ_BMIO01000006.1"/>
</dbReference>
<protein>
    <recommendedName>
        <fullName evidence="3">(2Fe-2S) ferredoxin domain-containing protein</fullName>
    </recommendedName>
</protein>
<evidence type="ECO:0000313" key="1">
    <source>
        <dbReference type="EMBL" id="GGD47303.1"/>
    </source>
</evidence>
<sequence>MKTKIRSNWSHAILVCRKCSKKNLKRGGGYGPKGRPLAKALKAETGAKRGRKAPLGIVEVSCLGVCPDRGVVVVDSRSPGQWQIVLPDADIRELARQLEDLSSPARAGGSLTRP</sequence>
<evidence type="ECO:0008006" key="3">
    <source>
        <dbReference type="Google" id="ProtNLM"/>
    </source>
</evidence>
<dbReference type="Proteomes" id="UP000598997">
    <property type="component" value="Unassembled WGS sequence"/>
</dbReference>
<proteinExistence type="predicted"/>
<organism evidence="1 2">
    <name type="scientific">Croceicoccus pelagius</name>
    <dbReference type="NCBI Taxonomy" id="1703341"/>
    <lineage>
        <taxon>Bacteria</taxon>
        <taxon>Pseudomonadati</taxon>
        <taxon>Pseudomonadota</taxon>
        <taxon>Alphaproteobacteria</taxon>
        <taxon>Sphingomonadales</taxon>
        <taxon>Erythrobacteraceae</taxon>
        <taxon>Croceicoccus</taxon>
    </lineage>
</organism>
<name>A0A916YIS0_9SPHN</name>